<dbReference type="AlphaFoldDB" id="A0A656GHD9"/>
<dbReference type="EMBL" id="AEAG01001376">
    <property type="protein sequence ID" value="EGH25496.1"/>
    <property type="molecule type" value="Genomic_DNA"/>
</dbReference>
<name>A0A656GHD9_PSEA0</name>
<organism evidence="1 2">
    <name type="scientific">Pseudomonas amygdali pv. mori str. 301020</name>
    <dbReference type="NCBI Taxonomy" id="629261"/>
    <lineage>
        <taxon>Bacteria</taxon>
        <taxon>Pseudomonadati</taxon>
        <taxon>Pseudomonadota</taxon>
        <taxon>Gammaproteobacteria</taxon>
        <taxon>Pseudomonadales</taxon>
        <taxon>Pseudomonadaceae</taxon>
        <taxon>Pseudomonas</taxon>
        <taxon>Pseudomonas amygdali</taxon>
    </lineage>
</organism>
<comment type="caution">
    <text evidence="1">The sequence shown here is derived from an EMBL/GenBank/DDBJ whole genome shotgun (WGS) entry which is preliminary data.</text>
</comment>
<evidence type="ECO:0000313" key="2">
    <source>
        <dbReference type="Proteomes" id="UP000003465"/>
    </source>
</evidence>
<proteinExistence type="predicted"/>
<sequence length="46" mass="5167">MLLWRADADAQELGDTLLFEVTDDDALLTQFRSQGCSIVLRVAGRR</sequence>
<accession>A0A656GHD9</accession>
<dbReference type="Proteomes" id="UP000003465">
    <property type="component" value="Unassembled WGS sequence"/>
</dbReference>
<evidence type="ECO:0000313" key="1">
    <source>
        <dbReference type="EMBL" id="EGH25496.1"/>
    </source>
</evidence>
<protein>
    <submittedName>
        <fullName evidence="1">Uncharacterized protein</fullName>
    </submittedName>
</protein>
<reference evidence="1 2" key="1">
    <citation type="journal article" date="2011" name="PLoS Pathog.">
        <title>Dynamic evolution of pathogenicity revealed by sequencing and comparative genomics of 19 Pseudomonas syringae isolates.</title>
        <authorList>
            <person name="Baltrus D.A."/>
            <person name="Nishimura M.T."/>
            <person name="Romanchuk A."/>
            <person name="Chang J.H."/>
            <person name="Mukhtar M.S."/>
            <person name="Cherkis K."/>
            <person name="Roach J."/>
            <person name="Grant S.R."/>
            <person name="Jones C.D."/>
            <person name="Dangl J.L."/>
        </authorList>
    </citation>
    <scope>NUCLEOTIDE SEQUENCE [LARGE SCALE GENOMIC DNA]</scope>
    <source>
        <strain evidence="1 2">301020</strain>
    </source>
</reference>
<gene>
    <name evidence="1" type="ORF">PSYMO_30408</name>
</gene>